<dbReference type="OrthoDB" id="442161at2759"/>
<feature type="region of interest" description="Disordered" evidence="1">
    <location>
        <begin position="314"/>
        <end position="349"/>
    </location>
</feature>
<gene>
    <name evidence="2" type="ORF">AK812_SmicGene12817</name>
</gene>
<accession>A0A1Q9E9Q9</accession>
<reference evidence="2 3" key="1">
    <citation type="submission" date="2016-02" db="EMBL/GenBank/DDBJ databases">
        <title>Genome analysis of coral dinoflagellate symbionts highlights evolutionary adaptations to a symbiotic lifestyle.</title>
        <authorList>
            <person name="Aranda M."/>
            <person name="Li Y."/>
            <person name="Liew Y.J."/>
            <person name="Baumgarten S."/>
            <person name="Simakov O."/>
            <person name="Wilson M."/>
            <person name="Piel J."/>
            <person name="Ashoor H."/>
            <person name="Bougouffa S."/>
            <person name="Bajic V.B."/>
            <person name="Ryu T."/>
            <person name="Ravasi T."/>
            <person name="Bayer T."/>
            <person name="Micklem G."/>
            <person name="Kim H."/>
            <person name="Bhak J."/>
            <person name="Lajeunesse T.C."/>
            <person name="Voolstra C.R."/>
        </authorList>
    </citation>
    <scope>NUCLEOTIDE SEQUENCE [LARGE SCALE GENOMIC DNA]</scope>
    <source>
        <strain evidence="2 3">CCMP2467</strain>
    </source>
</reference>
<protein>
    <submittedName>
        <fullName evidence="2">Uncharacterized protein</fullName>
    </submittedName>
</protein>
<evidence type="ECO:0000313" key="2">
    <source>
        <dbReference type="EMBL" id="OLQ04147.1"/>
    </source>
</evidence>
<comment type="caution">
    <text evidence="2">The sequence shown here is derived from an EMBL/GenBank/DDBJ whole genome shotgun (WGS) entry which is preliminary data.</text>
</comment>
<evidence type="ECO:0000256" key="1">
    <source>
        <dbReference type="SAM" id="MobiDB-lite"/>
    </source>
</evidence>
<organism evidence="2 3">
    <name type="scientific">Symbiodinium microadriaticum</name>
    <name type="common">Dinoflagellate</name>
    <name type="synonym">Zooxanthella microadriatica</name>
    <dbReference type="NCBI Taxonomy" id="2951"/>
    <lineage>
        <taxon>Eukaryota</taxon>
        <taxon>Sar</taxon>
        <taxon>Alveolata</taxon>
        <taxon>Dinophyceae</taxon>
        <taxon>Suessiales</taxon>
        <taxon>Symbiodiniaceae</taxon>
        <taxon>Symbiodinium</taxon>
    </lineage>
</organism>
<feature type="compositionally biased region" description="Acidic residues" evidence="1">
    <location>
        <begin position="621"/>
        <end position="631"/>
    </location>
</feature>
<feature type="region of interest" description="Disordered" evidence="1">
    <location>
        <begin position="591"/>
        <end position="631"/>
    </location>
</feature>
<sequence length="1614" mass="180380">MAEDAARRAYVAQHVSADLVYVWEEMGVSLLHQRELGERYRSVALFSSIADTRADARATLRNEVTVGDNADGRAAIAALVAAWQSCYDMADQERRLKAEAHVLGLPKPLPSNDRMGMRHALEGVVGALEEKDEPSSTYLALKLEEVEAGELRAAVLDEVTSVSDEVNAQFQSSVDSSGRLRLVKERKKAKLPSTSEELRQRLRLECHAFLMLAARFRTKPWFVDLRVQDFTKHVDYVLGDKVFLLQMSRTDGSSGTQAVNPSWTLLLNFEHRLRKEAYKRACRDNRDIATTLAEVRADAALKDFVGPLALELASRGPSASAPPPPAKWARLEDHVPGADKGNKGRDNKGRGIRLFGREVDLLGEYWREHAGAGLSAELLLLIQEASFVFMAPGVSTFSRAKAHWRTSGGPRPLRSLQYVLGFPWLSDKDRSTVEEANFSVFKSFEICGIRHDLFKPFLLEHPEQLGVVNDFVPASIWDFDEFKQLLLRDGVQTAAFFQCQWEAPSSKPTRFVWGSSDFAGATLFPGVPQLDANSRYRGPLPPSCGHRHEVRLLGKDSANTWASASAAYPLPMCTWLAKNMLRLFRDDGAGDAPLVQGPGNDQMSGDHGVDRGSPQAGSHDDPEEDSDASADDDVTTVANFDLSSLQLEMPGPLPQVNQESDAEKFAARLLKRGRATIGEFETLCGLLPTDPESRATAGELTSKTFMSGLYQQGGIIGLRAHVASHPWTTALLCSILRAAYPGPTFTSVVISRNRQVLPHRDSQNGLNTWNILVPASRFSGGGVWQECEDGADPMEYEGTVHWGKILPVASGPQLLDPRRLHATLSWKGVRTVIIGFSIREPHRASRQIKTTWTKLSGLTEATQTDEALGAVQPSPLQLVERASGEEGDTFHGHLVQARKDNFGDPLTVQWRGKVHSFVDGCGLNSPGRWRPTARGRGITGGREAFVKSLRKLLDDFIRSEIGDVRRAFFMLALGKYEEAPFSEQAMTRLRAAWFGLLEDPASASHVEPGQPFYLEALSQTCRAMGDEDWEVLTRAEDNYSRGRRLGVNRPFPRVVAVFRPKGKWREYDESEFQAINENYASAKAVPDQLEKQFEEEEALGFMYPLSEKEARRRFGDTLRVASLGAIIKDDGSVRALFDGTHSVKLNNMITIADKLEFPTPSNAARAMEIQLEDGNHLLVGIAADIAKAHRRYKHAPEDHGYLGCRARPDGPVWINRVGTFGVACAAYHFARLAGLVGRGALRVAQQATLFQMLFADDLQIMAGGESKYHDIWVVLLYWLMVGTPFKWSKFRGGVCLDYVGFYFDYFRFKVGLSERRAKWIMDFIVDAQGGRGLIEHRRFTEFVGRLVYAGQVLYWLRPFMGPLHRWKAAIHPGTVALMPRMVMVVLRYILKLLQEQHYLVSCKSPPMAYREAFRTDAKAEDDFFVLGGWETLHSFNTKECRWFSVKVQAADFPYLFNSQGTAKGMSTVAELLATWLGLHLFGWLATTGRSFSVSAGTDNLANELVLRRQSTTKFPLTYVYMQLEYDLYRCGGHMSLNWRPRELNAAADELTNSCFESFDLAKRIDYHATDMPCELLRELASFHDEMLEWRKGGEGGAPVSRLTKRQKLATKTKW</sequence>
<dbReference type="Proteomes" id="UP000186817">
    <property type="component" value="Unassembled WGS sequence"/>
</dbReference>
<keyword evidence="3" id="KW-1185">Reference proteome</keyword>
<proteinExistence type="predicted"/>
<dbReference type="EMBL" id="LSRX01000217">
    <property type="protein sequence ID" value="OLQ04147.1"/>
    <property type="molecule type" value="Genomic_DNA"/>
</dbReference>
<name>A0A1Q9E9Q9_SYMMI</name>
<feature type="compositionally biased region" description="Basic and acidic residues" evidence="1">
    <location>
        <begin position="329"/>
        <end position="349"/>
    </location>
</feature>
<evidence type="ECO:0000313" key="3">
    <source>
        <dbReference type="Proteomes" id="UP000186817"/>
    </source>
</evidence>